<proteinExistence type="predicted"/>
<sequence>MEPHTQLLAVLAAALATATWLAWRENNDRRDIALLGGVSGLLGAGAAVSAVL</sequence>
<reference evidence="2 3" key="1">
    <citation type="submission" date="2021-12" db="EMBL/GenBank/DDBJ databases">
        <title>Genome seq of P8.</title>
        <authorList>
            <person name="Seo T."/>
        </authorList>
    </citation>
    <scope>NUCLEOTIDE SEQUENCE [LARGE SCALE GENOMIC DNA]</scope>
    <source>
        <strain evidence="2 3">P8</strain>
    </source>
</reference>
<keyword evidence="1" id="KW-0812">Transmembrane</keyword>
<dbReference type="EMBL" id="JAJTWU010000009">
    <property type="protein sequence ID" value="MCE4556998.1"/>
    <property type="molecule type" value="Genomic_DNA"/>
</dbReference>
<gene>
    <name evidence="2" type="ORF">LXT13_21600</name>
</gene>
<organism evidence="2 3">
    <name type="scientific">Pelomonas cellulosilytica</name>
    <dbReference type="NCBI Taxonomy" id="2906762"/>
    <lineage>
        <taxon>Bacteria</taxon>
        <taxon>Pseudomonadati</taxon>
        <taxon>Pseudomonadota</taxon>
        <taxon>Betaproteobacteria</taxon>
        <taxon>Burkholderiales</taxon>
        <taxon>Sphaerotilaceae</taxon>
        <taxon>Roseateles</taxon>
    </lineage>
</organism>
<evidence type="ECO:0000256" key="1">
    <source>
        <dbReference type="SAM" id="Phobius"/>
    </source>
</evidence>
<dbReference type="Proteomes" id="UP001200741">
    <property type="component" value="Unassembled WGS sequence"/>
</dbReference>
<name>A0ABS8Y090_9BURK</name>
<evidence type="ECO:0000313" key="2">
    <source>
        <dbReference type="EMBL" id="MCE4556998.1"/>
    </source>
</evidence>
<feature type="transmembrane region" description="Helical" evidence="1">
    <location>
        <begin position="6"/>
        <end position="23"/>
    </location>
</feature>
<keyword evidence="1" id="KW-0472">Membrane</keyword>
<feature type="transmembrane region" description="Helical" evidence="1">
    <location>
        <begin position="32"/>
        <end position="51"/>
    </location>
</feature>
<protein>
    <submittedName>
        <fullName evidence="2">Uncharacterized protein</fullName>
    </submittedName>
</protein>
<comment type="caution">
    <text evidence="2">The sequence shown here is derived from an EMBL/GenBank/DDBJ whole genome shotgun (WGS) entry which is preliminary data.</text>
</comment>
<accession>A0ABS8Y090</accession>
<keyword evidence="1" id="KW-1133">Transmembrane helix</keyword>
<keyword evidence="3" id="KW-1185">Reference proteome</keyword>
<evidence type="ECO:0000313" key="3">
    <source>
        <dbReference type="Proteomes" id="UP001200741"/>
    </source>
</evidence>
<dbReference type="RefSeq" id="WP_233374383.1">
    <property type="nucleotide sequence ID" value="NZ_JAJTWU010000009.1"/>
</dbReference>